<protein>
    <submittedName>
        <fullName evidence="1">Uncharacterized protein</fullName>
    </submittedName>
</protein>
<dbReference type="STRING" id="56107.Cylst_5201"/>
<sequence length="73" mass="8094">MTNLKKLANYADPNWDYSSVYGIILSSGFDDLIKEMASVEDATPESDAQLVKKLDFVIAQLQSARITLGKELI</sequence>
<dbReference type="EMBL" id="CP003642">
    <property type="protein sequence ID" value="AFZ27237.1"/>
    <property type="molecule type" value="Genomic_DNA"/>
</dbReference>
<dbReference type="KEGG" id="csg:Cylst_5201"/>
<accession>K9X6H2</accession>
<evidence type="ECO:0000313" key="1">
    <source>
        <dbReference type="EMBL" id="AFZ27237.1"/>
    </source>
</evidence>
<dbReference type="HOGENOM" id="CLU_2698490_0_0_3"/>
<reference evidence="1 2" key="1">
    <citation type="submission" date="2012-06" db="EMBL/GenBank/DDBJ databases">
        <title>Finished chromosome of genome of Cylindrospermum stagnale PCC 7417.</title>
        <authorList>
            <consortium name="US DOE Joint Genome Institute"/>
            <person name="Gugger M."/>
            <person name="Coursin T."/>
            <person name="Rippka R."/>
            <person name="Tandeau De Marsac N."/>
            <person name="Huntemann M."/>
            <person name="Wei C.-L."/>
            <person name="Han J."/>
            <person name="Detter J.C."/>
            <person name="Han C."/>
            <person name="Tapia R."/>
            <person name="Chen A."/>
            <person name="Kyrpides N."/>
            <person name="Mavromatis K."/>
            <person name="Markowitz V."/>
            <person name="Szeto E."/>
            <person name="Ivanova N."/>
            <person name="Pagani I."/>
            <person name="Pati A."/>
            <person name="Goodwin L."/>
            <person name="Nordberg H.P."/>
            <person name="Cantor M.N."/>
            <person name="Hua S.X."/>
            <person name="Woyke T."/>
            <person name="Kerfeld C.A."/>
        </authorList>
    </citation>
    <scope>NUCLEOTIDE SEQUENCE [LARGE SCALE GENOMIC DNA]</scope>
    <source>
        <strain evidence="1 2">PCC 7417</strain>
    </source>
</reference>
<dbReference type="AlphaFoldDB" id="K9X6H2"/>
<name>K9X6H2_9NOST</name>
<keyword evidence="2" id="KW-1185">Reference proteome</keyword>
<dbReference type="Proteomes" id="UP000010475">
    <property type="component" value="Chromosome"/>
</dbReference>
<evidence type="ECO:0000313" key="2">
    <source>
        <dbReference type="Proteomes" id="UP000010475"/>
    </source>
</evidence>
<gene>
    <name evidence="1" type="ORF">Cylst_5201</name>
</gene>
<proteinExistence type="predicted"/>
<dbReference type="RefSeq" id="WP_015210472.1">
    <property type="nucleotide sequence ID" value="NC_019757.1"/>
</dbReference>
<organism evidence="1 2">
    <name type="scientific">Cylindrospermum stagnale PCC 7417</name>
    <dbReference type="NCBI Taxonomy" id="56107"/>
    <lineage>
        <taxon>Bacteria</taxon>
        <taxon>Bacillati</taxon>
        <taxon>Cyanobacteriota</taxon>
        <taxon>Cyanophyceae</taxon>
        <taxon>Nostocales</taxon>
        <taxon>Nostocaceae</taxon>
        <taxon>Cylindrospermum</taxon>
    </lineage>
</organism>